<feature type="domain" description="Protein kinase" evidence="2">
    <location>
        <begin position="12"/>
        <end position="281"/>
    </location>
</feature>
<dbReference type="Pfam" id="PF00069">
    <property type="entry name" value="Pkinase"/>
    <property type="match status" value="1"/>
</dbReference>
<sequence length="536" mass="60081">MSPHYPQRVGNWWLGECLGSGYSGAIFKATHLHNQQVVALKLQDVEHECPTNRYERGFYPTLQGGEGMPTLYASGVEGDWDWLAISLLGPSLDSLYRKSGMSTMDLRSVCSIAMQMISRLELMHNRGILHRDIQLGNCVIGLPPHEKKIYMIDFGFSKRYIDSATGRHLEDNNKKRDFIGNYWFSSVNVHCRGRIPTRRDDMEALALMLIHLLTPGGLSWTRNGVPKTDAAHTRLKREKAAATPADLCGGLPDIFEEFLRYCRRLKFAECPDYEEWRARFMDLAVDSGFPEDDAFVWPLKDPKPYVRPTAAKPKPSNQRNMEGILKDLADMHLTEARQVLGERANANNVSRAVQRGVPLKKARFKNPEDAKGIVVISDSEVGTALNARLTKAEQLAELARVTPNAVDNAMLAQIVRQFAEVLETSKSKALTKEGFAVLDAVHRQLADPSVFIVPMRTSRTRSDTQQEAAPEGDARRAKMDKLFALRRDVATAKSNRMLAKMVTEFGACIDKSRGRTVTKDAVGFLHNLADRLNAMP</sequence>
<keyword evidence="3" id="KW-0808">Transferase</keyword>
<dbReference type="CDD" id="cd14016">
    <property type="entry name" value="STKc_CK1"/>
    <property type="match status" value="1"/>
</dbReference>
<keyword evidence="3" id="KW-0418">Kinase</keyword>
<dbReference type="InterPro" id="IPR017441">
    <property type="entry name" value="Protein_kinase_ATP_BS"/>
</dbReference>
<dbReference type="SMART" id="SM00220">
    <property type="entry name" value="S_TKc"/>
    <property type="match status" value="1"/>
</dbReference>
<dbReference type="Proteomes" id="UP000703269">
    <property type="component" value="Unassembled WGS sequence"/>
</dbReference>
<proteinExistence type="predicted"/>
<keyword evidence="1" id="KW-0067">ATP-binding</keyword>
<protein>
    <submittedName>
        <fullName evidence="3">Casein kinase 1 family protein</fullName>
    </submittedName>
</protein>
<evidence type="ECO:0000313" key="3">
    <source>
        <dbReference type="EMBL" id="GJE98274.1"/>
    </source>
</evidence>
<feature type="binding site" evidence="1">
    <location>
        <position position="41"/>
    </location>
    <ligand>
        <name>ATP</name>
        <dbReference type="ChEBI" id="CHEBI:30616"/>
    </ligand>
</feature>
<name>A0A9P3LL35_9APHY</name>
<dbReference type="GO" id="GO:0004672">
    <property type="term" value="F:protein kinase activity"/>
    <property type="evidence" value="ECO:0007669"/>
    <property type="project" value="InterPro"/>
</dbReference>
<dbReference type="SUPFAM" id="SSF56112">
    <property type="entry name" value="Protein kinase-like (PK-like)"/>
    <property type="match status" value="1"/>
</dbReference>
<dbReference type="PANTHER" id="PTHR11909">
    <property type="entry name" value="CASEIN KINASE-RELATED"/>
    <property type="match status" value="1"/>
</dbReference>
<organism evidence="3 4">
    <name type="scientific">Phanerochaete sordida</name>
    <dbReference type="NCBI Taxonomy" id="48140"/>
    <lineage>
        <taxon>Eukaryota</taxon>
        <taxon>Fungi</taxon>
        <taxon>Dikarya</taxon>
        <taxon>Basidiomycota</taxon>
        <taxon>Agaricomycotina</taxon>
        <taxon>Agaricomycetes</taxon>
        <taxon>Polyporales</taxon>
        <taxon>Phanerochaetaceae</taxon>
        <taxon>Phanerochaete</taxon>
    </lineage>
</organism>
<dbReference type="EMBL" id="BPQB01000085">
    <property type="protein sequence ID" value="GJE98274.1"/>
    <property type="molecule type" value="Genomic_DNA"/>
</dbReference>
<comment type="caution">
    <text evidence="3">The sequence shown here is derived from an EMBL/GenBank/DDBJ whole genome shotgun (WGS) entry which is preliminary data.</text>
</comment>
<evidence type="ECO:0000259" key="2">
    <source>
        <dbReference type="PROSITE" id="PS50011"/>
    </source>
</evidence>
<dbReference type="OrthoDB" id="5979581at2759"/>
<reference evidence="3 4" key="1">
    <citation type="submission" date="2021-08" db="EMBL/GenBank/DDBJ databases">
        <title>Draft Genome Sequence of Phanerochaete sordida strain YK-624.</title>
        <authorList>
            <person name="Mori T."/>
            <person name="Dohra H."/>
            <person name="Suzuki T."/>
            <person name="Kawagishi H."/>
            <person name="Hirai H."/>
        </authorList>
    </citation>
    <scope>NUCLEOTIDE SEQUENCE [LARGE SCALE GENOMIC DNA]</scope>
    <source>
        <strain evidence="3 4">YK-624</strain>
    </source>
</reference>
<dbReference type="Gene3D" id="1.10.510.10">
    <property type="entry name" value="Transferase(Phosphotransferase) domain 1"/>
    <property type="match status" value="1"/>
</dbReference>
<dbReference type="PROSITE" id="PS50011">
    <property type="entry name" value="PROTEIN_KINASE_DOM"/>
    <property type="match status" value="1"/>
</dbReference>
<accession>A0A9P3LL35</accession>
<dbReference type="InterPro" id="IPR050235">
    <property type="entry name" value="CK1_Ser-Thr_kinase"/>
</dbReference>
<dbReference type="InterPro" id="IPR000719">
    <property type="entry name" value="Prot_kinase_dom"/>
</dbReference>
<gene>
    <name evidence="3" type="ORF">PsYK624_145000</name>
</gene>
<dbReference type="PROSITE" id="PS00107">
    <property type="entry name" value="PROTEIN_KINASE_ATP"/>
    <property type="match status" value="1"/>
</dbReference>
<evidence type="ECO:0000313" key="4">
    <source>
        <dbReference type="Proteomes" id="UP000703269"/>
    </source>
</evidence>
<dbReference type="AlphaFoldDB" id="A0A9P3LL35"/>
<dbReference type="GO" id="GO:0005524">
    <property type="term" value="F:ATP binding"/>
    <property type="evidence" value="ECO:0007669"/>
    <property type="project" value="UniProtKB-UniRule"/>
</dbReference>
<dbReference type="InterPro" id="IPR011009">
    <property type="entry name" value="Kinase-like_dom_sf"/>
</dbReference>
<keyword evidence="1" id="KW-0547">Nucleotide-binding</keyword>
<keyword evidence="4" id="KW-1185">Reference proteome</keyword>
<evidence type="ECO:0000256" key="1">
    <source>
        <dbReference type="PROSITE-ProRule" id="PRU10141"/>
    </source>
</evidence>